<evidence type="ECO:0000259" key="4">
    <source>
        <dbReference type="PROSITE" id="PS50013"/>
    </source>
</evidence>
<feature type="compositionally biased region" description="Basic residues" evidence="3">
    <location>
        <begin position="155"/>
        <end position="164"/>
    </location>
</feature>
<dbReference type="InterPro" id="IPR016197">
    <property type="entry name" value="Chromo-like_dom_sf"/>
</dbReference>
<evidence type="ECO:0000256" key="3">
    <source>
        <dbReference type="SAM" id="MobiDB-lite"/>
    </source>
</evidence>
<feature type="region of interest" description="Disordered" evidence="3">
    <location>
        <begin position="1"/>
        <end position="32"/>
    </location>
</feature>
<proteinExistence type="predicted"/>
<sequence>MSRRATASSSRKERVERSFSSFANANAARSSERSCDKEFNYLLQDPQALNAESVREPGHFAAVPLHGSALDHQANPTLEPDQVFPPPPHPLVDSSGGQRFLVERILSQRDVKGVRTSYLVRWRGYPWAWDSWEPRAELIVDVLGLVEQYDETHPLRSKKGRRKTTSSNANTGIASFNPFGHLERDVRPPAGIIRKEVLPRGTVAFLKPDASCIKFGEPGLTANELDDIGEGVPSLHQGFSVSNTVAIVPPTFEKRIGEELFPSTDSFRAGIEGQILLQSNNGIRSRSVVMPANRSNCLDDGF</sequence>
<feature type="domain" description="Chromo" evidence="4">
    <location>
        <begin position="100"/>
        <end position="161"/>
    </location>
</feature>
<accession>A0AAV1V220</accession>
<evidence type="ECO:0000256" key="1">
    <source>
        <dbReference type="ARBA" id="ARBA00004123"/>
    </source>
</evidence>
<comment type="subcellular location">
    <subcellularLocation>
        <location evidence="1">Nucleus</location>
    </subcellularLocation>
</comment>
<dbReference type="SMART" id="SM00298">
    <property type="entry name" value="CHROMO"/>
    <property type="match status" value="1"/>
</dbReference>
<dbReference type="AlphaFoldDB" id="A0AAV1V220"/>
<name>A0AAV1V220_9STRA</name>
<dbReference type="PROSITE" id="PS50013">
    <property type="entry name" value="CHROMO_2"/>
    <property type="match status" value="1"/>
</dbReference>
<dbReference type="GO" id="GO:0005634">
    <property type="term" value="C:nucleus"/>
    <property type="evidence" value="ECO:0007669"/>
    <property type="project" value="UniProtKB-SubCell"/>
</dbReference>
<keyword evidence="2" id="KW-0539">Nucleus</keyword>
<dbReference type="PROSITE" id="PS00598">
    <property type="entry name" value="CHROMO_1"/>
    <property type="match status" value="1"/>
</dbReference>
<dbReference type="Pfam" id="PF00385">
    <property type="entry name" value="Chromo"/>
    <property type="match status" value="1"/>
</dbReference>
<evidence type="ECO:0000256" key="2">
    <source>
        <dbReference type="ARBA" id="ARBA00023242"/>
    </source>
</evidence>
<dbReference type="SUPFAM" id="SSF54160">
    <property type="entry name" value="Chromo domain-like"/>
    <property type="match status" value="1"/>
</dbReference>
<dbReference type="InterPro" id="IPR023780">
    <property type="entry name" value="Chromo_domain"/>
</dbReference>
<evidence type="ECO:0000313" key="6">
    <source>
        <dbReference type="Proteomes" id="UP001162060"/>
    </source>
</evidence>
<dbReference type="CDD" id="cd00024">
    <property type="entry name" value="CD_CSD"/>
    <property type="match status" value="1"/>
</dbReference>
<dbReference type="Gene3D" id="2.40.50.40">
    <property type="match status" value="1"/>
</dbReference>
<comment type="caution">
    <text evidence="5">The sequence shown here is derived from an EMBL/GenBank/DDBJ whole genome shotgun (WGS) entry which is preliminary data.</text>
</comment>
<protein>
    <recommendedName>
        <fullName evidence="4">Chromo domain-containing protein</fullName>
    </recommendedName>
</protein>
<dbReference type="EMBL" id="CAKLBY020000259">
    <property type="protein sequence ID" value="CAK7940999.1"/>
    <property type="molecule type" value="Genomic_DNA"/>
</dbReference>
<evidence type="ECO:0000313" key="5">
    <source>
        <dbReference type="EMBL" id="CAK7940999.1"/>
    </source>
</evidence>
<organism evidence="5 6">
    <name type="scientific">Peronospora matthiolae</name>
    <dbReference type="NCBI Taxonomy" id="2874970"/>
    <lineage>
        <taxon>Eukaryota</taxon>
        <taxon>Sar</taxon>
        <taxon>Stramenopiles</taxon>
        <taxon>Oomycota</taxon>
        <taxon>Peronosporomycetes</taxon>
        <taxon>Peronosporales</taxon>
        <taxon>Peronosporaceae</taxon>
        <taxon>Peronospora</taxon>
    </lineage>
</organism>
<feature type="compositionally biased region" description="Low complexity" evidence="3">
    <location>
        <begin position="18"/>
        <end position="29"/>
    </location>
</feature>
<reference evidence="5" key="1">
    <citation type="submission" date="2024-01" db="EMBL/GenBank/DDBJ databases">
        <authorList>
            <person name="Webb A."/>
        </authorList>
    </citation>
    <scope>NUCLEOTIDE SEQUENCE</scope>
    <source>
        <strain evidence="5">Pm1</strain>
    </source>
</reference>
<gene>
    <name evidence="5" type="ORF">PM001_LOCUS26149</name>
</gene>
<feature type="region of interest" description="Disordered" evidence="3">
    <location>
        <begin position="153"/>
        <end position="172"/>
    </location>
</feature>
<dbReference type="Proteomes" id="UP001162060">
    <property type="component" value="Unassembled WGS sequence"/>
</dbReference>
<dbReference type="InterPro" id="IPR000953">
    <property type="entry name" value="Chromo/chromo_shadow_dom"/>
</dbReference>
<dbReference type="InterPro" id="IPR023779">
    <property type="entry name" value="Chromodomain_CS"/>
</dbReference>